<dbReference type="AlphaFoldDB" id="A0A2T7PFF0"/>
<protein>
    <submittedName>
        <fullName evidence="1">Uncharacterized protein</fullName>
    </submittedName>
</protein>
<comment type="caution">
    <text evidence="1">The sequence shown here is derived from an EMBL/GenBank/DDBJ whole genome shotgun (WGS) entry which is preliminary data.</text>
</comment>
<name>A0A2T7PFF0_POMCA</name>
<gene>
    <name evidence="1" type="ORF">C0Q70_07570</name>
</gene>
<keyword evidence="2" id="KW-1185">Reference proteome</keyword>
<sequence>MSTYIARSLGVAFPWSRTPRATEAIAEKTPIAAHDDPVSDVKGHVASSTYICSGHEGSIHLDNNHRIRPPRVQLQQHRDNTHTHARALIEKKGKVSVLKIVTGQDNGGIRSLPQ</sequence>
<organism evidence="1 2">
    <name type="scientific">Pomacea canaliculata</name>
    <name type="common">Golden apple snail</name>
    <dbReference type="NCBI Taxonomy" id="400727"/>
    <lineage>
        <taxon>Eukaryota</taxon>
        <taxon>Metazoa</taxon>
        <taxon>Spiralia</taxon>
        <taxon>Lophotrochozoa</taxon>
        <taxon>Mollusca</taxon>
        <taxon>Gastropoda</taxon>
        <taxon>Caenogastropoda</taxon>
        <taxon>Architaenioglossa</taxon>
        <taxon>Ampullarioidea</taxon>
        <taxon>Ampullariidae</taxon>
        <taxon>Pomacea</taxon>
    </lineage>
</organism>
<evidence type="ECO:0000313" key="1">
    <source>
        <dbReference type="EMBL" id="PVD32141.1"/>
    </source>
</evidence>
<dbReference type="Proteomes" id="UP000245119">
    <property type="component" value="Linkage Group LG4"/>
</dbReference>
<evidence type="ECO:0000313" key="2">
    <source>
        <dbReference type="Proteomes" id="UP000245119"/>
    </source>
</evidence>
<dbReference type="EMBL" id="PZQS01000004">
    <property type="protein sequence ID" value="PVD32141.1"/>
    <property type="molecule type" value="Genomic_DNA"/>
</dbReference>
<proteinExistence type="predicted"/>
<accession>A0A2T7PFF0</accession>
<reference evidence="1 2" key="1">
    <citation type="submission" date="2018-04" db="EMBL/GenBank/DDBJ databases">
        <title>The genome of golden apple snail Pomacea canaliculata provides insight into stress tolerance and invasive adaptation.</title>
        <authorList>
            <person name="Liu C."/>
            <person name="Liu B."/>
            <person name="Ren Y."/>
            <person name="Zhang Y."/>
            <person name="Wang H."/>
            <person name="Li S."/>
            <person name="Jiang F."/>
            <person name="Yin L."/>
            <person name="Zhang G."/>
            <person name="Qian W."/>
            <person name="Fan W."/>
        </authorList>
    </citation>
    <scope>NUCLEOTIDE SEQUENCE [LARGE SCALE GENOMIC DNA]</scope>
    <source>
        <strain evidence="1">SZHN2017</strain>
        <tissue evidence="1">Muscle</tissue>
    </source>
</reference>